<dbReference type="Gene3D" id="2.60.120.320">
    <property type="entry name" value="Thiamin pyrophosphokinase, thiamin-binding domain"/>
    <property type="match status" value="1"/>
</dbReference>
<dbReference type="NCBIfam" id="TIGR01378">
    <property type="entry name" value="thi_PPkinase"/>
    <property type="match status" value="1"/>
</dbReference>
<reference evidence="6" key="1">
    <citation type="submission" date="2023-01" db="EMBL/GenBank/DDBJ databases">
        <title>Metagenome sequencing of chrysophaentin producing Chrysophaeum taylorii.</title>
        <authorList>
            <person name="Davison J."/>
            <person name="Bewley C."/>
        </authorList>
    </citation>
    <scope>NUCLEOTIDE SEQUENCE</scope>
    <source>
        <strain evidence="6">NIES-1699</strain>
    </source>
</reference>
<dbReference type="Gene3D" id="3.40.50.10240">
    <property type="entry name" value="Thiamin pyrophosphokinase, catalytic domain"/>
    <property type="match status" value="1"/>
</dbReference>
<dbReference type="InterPro" id="IPR007373">
    <property type="entry name" value="Thiamin_PyroPKinase_B1-bd"/>
</dbReference>
<dbReference type="InterPro" id="IPR036759">
    <property type="entry name" value="TPK_catalytic_sf"/>
</dbReference>
<evidence type="ECO:0000256" key="3">
    <source>
        <dbReference type="ARBA" id="ARBA00022777"/>
    </source>
</evidence>
<name>A0AAD7UP13_9STRA</name>
<dbReference type="GO" id="GO:0006772">
    <property type="term" value="P:thiamine metabolic process"/>
    <property type="evidence" value="ECO:0007669"/>
    <property type="project" value="InterPro"/>
</dbReference>
<dbReference type="FunFam" id="2.60.120.320:FF:000001">
    <property type="entry name" value="Thiamine pyrophosphokinase"/>
    <property type="match status" value="1"/>
</dbReference>
<keyword evidence="4" id="KW-0067">ATP-binding</keyword>
<keyword evidence="1" id="KW-0808">Transferase</keyword>
<dbReference type="InterPro" id="IPR006282">
    <property type="entry name" value="Thi_PPkinase"/>
</dbReference>
<keyword evidence="3" id="KW-0418">Kinase</keyword>
<evidence type="ECO:0000259" key="5">
    <source>
        <dbReference type="SMART" id="SM00983"/>
    </source>
</evidence>
<proteinExistence type="predicted"/>
<protein>
    <recommendedName>
        <fullName evidence="5">Thiamin pyrophosphokinase thiamin-binding domain-containing protein</fullName>
    </recommendedName>
</protein>
<dbReference type="GO" id="GO:0004788">
    <property type="term" value="F:thiamine diphosphokinase activity"/>
    <property type="evidence" value="ECO:0007669"/>
    <property type="project" value="InterPro"/>
</dbReference>
<dbReference type="GO" id="GO:0005524">
    <property type="term" value="F:ATP binding"/>
    <property type="evidence" value="ECO:0007669"/>
    <property type="project" value="UniProtKB-KW"/>
</dbReference>
<sequence>MIDLCGFQSEGLIILNSVFSGQLLDVLWQNTRRRVCADGGANRVFDLRRYTPDAVVGDLDSIRSDVTDFYADRIFRVADQDRNDLDKAIDYLRDAKSIAILGAFRGRFDQVMATFDAMHRWNEISMRLYGDENVATLLAPGIHTIRVRAGIEGPHCGLVPIGAPCVVSTEGLEWNLNNQRLEFGHLVSTSNLIRSDTVTVRTSHPLVWTTEFHLDRLPTSLG</sequence>
<dbReference type="GO" id="GO:0009229">
    <property type="term" value="P:thiamine diphosphate biosynthetic process"/>
    <property type="evidence" value="ECO:0007669"/>
    <property type="project" value="InterPro"/>
</dbReference>
<dbReference type="Proteomes" id="UP001230188">
    <property type="component" value="Unassembled WGS sequence"/>
</dbReference>
<dbReference type="GO" id="GO:0016301">
    <property type="term" value="F:kinase activity"/>
    <property type="evidence" value="ECO:0007669"/>
    <property type="project" value="UniProtKB-KW"/>
</dbReference>
<comment type="caution">
    <text evidence="6">The sequence shown here is derived from an EMBL/GenBank/DDBJ whole genome shotgun (WGS) entry which is preliminary data.</text>
</comment>
<organism evidence="6 7">
    <name type="scientific">Chrysophaeum taylorii</name>
    <dbReference type="NCBI Taxonomy" id="2483200"/>
    <lineage>
        <taxon>Eukaryota</taxon>
        <taxon>Sar</taxon>
        <taxon>Stramenopiles</taxon>
        <taxon>Ochrophyta</taxon>
        <taxon>Pelagophyceae</taxon>
        <taxon>Pelagomonadales</taxon>
        <taxon>Pelagomonadaceae</taxon>
        <taxon>Chrysophaeum</taxon>
    </lineage>
</organism>
<evidence type="ECO:0000256" key="1">
    <source>
        <dbReference type="ARBA" id="ARBA00022679"/>
    </source>
</evidence>
<dbReference type="EMBL" id="JAQMWT010000044">
    <property type="protein sequence ID" value="KAJ8612679.1"/>
    <property type="molecule type" value="Genomic_DNA"/>
</dbReference>
<dbReference type="Pfam" id="PF04265">
    <property type="entry name" value="TPK_B1_binding"/>
    <property type="match status" value="1"/>
</dbReference>
<dbReference type="SUPFAM" id="SSF63862">
    <property type="entry name" value="Thiamin pyrophosphokinase, substrate-binding domain"/>
    <property type="match status" value="1"/>
</dbReference>
<gene>
    <name evidence="6" type="ORF">CTAYLR_002103</name>
</gene>
<accession>A0AAD7UP13</accession>
<evidence type="ECO:0000256" key="2">
    <source>
        <dbReference type="ARBA" id="ARBA00022741"/>
    </source>
</evidence>
<dbReference type="PANTHER" id="PTHR13622">
    <property type="entry name" value="THIAMIN PYROPHOSPHOKINASE"/>
    <property type="match status" value="1"/>
</dbReference>
<dbReference type="GO" id="GO:0030975">
    <property type="term" value="F:thiamine binding"/>
    <property type="evidence" value="ECO:0007669"/>
    <property type="project" value="InterPro"/>
</dbReference>
<dbReference type="SMART" id="SM00983">
    <property type="entry name" value="TPK_B1_binding"/>
    <property type="match status" value="1"/>
</dbReference>
<evidence type="ECO:0000313" key="6">
    <source>
        <dbReference type="EMBL" id="KAJ8612679.1"/>
    </source>
</evidence>
<keyword evidence="7" id="KW-1185">Reference proteome</keyword>
<dbReference type="InterPro" id="IPR036371">
    <property type="entry name" value="TPK_B1-bd_sf"/>
</dbReference>
<dbReference type="AlphaFoldDB" id="A0AAD7UP13"/>
<dbReference type="PANTHER" id="PTHR13622:SF8">
    <property type="entry name" value="THIAMIN PYROPHOSPHOKINASE 1"/>
    <property type="match status" value="1"/>
</dbReference>
<evidence type="ECO:0000313" key="7">
    <source>
        <dbReference type="Proteomes" id="UP001230188"/>
    </source>
</evidence>
<evidence type="ECO:0000256" key="4">
    <source>
        <dbReference type="ARBA" id="ARBA00022840"/>
    </source>
</evidence>
<keyword evidence="2" id="KW-0547">Nucleotide-binding</keyword>
<dbReference type="SUPFAM" id="SSF63999">
    <property type="entry name" value="Thiamin pyrophosphokinase, catalytic domain"/>
    <property type="match status" value="1"/>
</dbReference>
<feature type="domain" description="Thiamin pyrophosphokinase thiamin-binding" evidence="5">
    <location>
        <begin position="141"/>
        <end position="206"/>
    </location>
</feature>
<dbReference type="CDD" id="cd07995">
    <property type="entry name" value="TPK"/>
    <property type="match status" value="1"/>
</dbReference>
<dbReference type="InterPro" id="IPR007371">
    <property type="entry name" value="TPK_catalytic"/>
</dbReference>
<dbReference type="Pfam" id="PF04263">
    <property type="entry name" value="TPK_catalytic"/>
    <property type="match status" value="1"/>
</dbReference>